<organism evidence="1 2">
    <name type="scientific">Melipona bicolor</name>
    <dbReference type="NCBI Taxonomy" id="60889"/>
    <lineage>
        <taxon>Eukaryota</taxon>
        <taxon>Metazoa</taxon>
        <taxon>Ecdysozoa</taxon>
        <taxon>Arthropoda</taxon>
        <taxon>Hexapoda</taxon>
        <taxon>Insecta</taxon>
        <taxon>Pterygota</taxon>
        <taxon>Neoptera</taxon>
        <taxon>Endopterygota</taxon>
        <taxon>Hymenoptera</taxon>
        <taxon>Apocrita</taxon>
        <taxon>Aculeata</taxon>
        <taxon>Apoidea</taxon>
        <taxon>Anthophila</taxon>
        <taxon>Apidae</taxon>
        <taxon>Melipona</taxon>
    </lineage>
</organism>
<evidence type="ECO:0000313" key="1">
    <source>
        <dbReference type="EMBL" id="KAK1136961.1"/>
    </source>
</evidence>
<reference evidence="1" key="1">
    <citation type="submission" date="2021-10" db="EMBL/GenBank/DDBJ databases">
        <title>Melipona bicolor Genome sequencing and assembly.</title>
        <authorList>
            <person name="Araujo N.S."/>
            <person name="Arias M.C."/>
        </authorList>
    </citation>
    <scope>NUCLEOTIDE SEQUENCE</scope>
    <source>
        <strain evidence="1">USP_2M_L1-L4_2017</strain>
        <tissue evidence="1">Whole body</tissue>
    </source>
</reference>
<proteinExistence type="predicted"/>
<dbReference type="Proteomes" id="UP001177670">
    <property type="component" value="Unassembled WGS sequence"/>
</dbReference>
<protein>
    <submittedName>
        <fullName evidence="1">Uncharacterized protein</fullName>
    </submittedName>
</protein>
<keyword evidence="2" id="KW-1185">Reference proteome</keyword>
<dbReference type="EMBL" id="JAHYIQ010000001">
    <property type="protein sequence ID" value="KAK1136961.1"/>
    <property type="molecule type" value="Genomic_DNA"/>
</dbReference>
<dbReference type="AlphaFoldDB" id="A0AA40GFL6"/>
<comment type="caution">
    <text evidence="1">The sequence shown here is derived from an EMBL/GenBank/DDBJ whole genome shotgun (WGS) entry which is preliminary data.</text>
</comment>
<gene>
    <name evidence="1" type="ORF">K0M31_001489</name>
</gene>
<name>A0AA40GFL6_9HYME</name>
<accession>A0AA40GFL6</accession>
<feature type="non-terminal residue" evidence="1">
    <location>
        <position position="55"/>
    </location>
</feature>
<evidence type="ECO:0000313" key="2">
    <source>
        <dbReference type="Proteomes" id="UP001177670"/>
    </source>
</evidence>
<sequence>MRFLDPRRSKRRYYLEEEGKRLASVEQITGGVDQESISLLLTEERRTAVLEDSPG</sequence>